<reference evidence="12" key="1">
    <citation type="submission" date="2015-09" db="EMBL/GenBank/DDBJ databases">
        <authorList>
            <person name="Rodrigo-Torres Lidia"/>
            <person name="Arahal R.David."/>
        </authorList>
    </citation>
    <scope>NUCLEOTIDE SEQUENCE [LARGE SCALE GENOMIC DNA]</scope>
    <source>
        <strain evidence="12">CECT 7735</strain>
    </source>
</reference>
<keyword evidence="8" id="KW-0067">ATP-binding</keyword>
<evidence type="ECO:0000313" key="11">
    <source>
        <dbReference type="EMBL" id="CUK09725.1"/>
    </source>
</evidence>
<keyword evidence="9" id="KW-0460">Magnesium</keyword>
<keyword evidence="6" id="KW-0479">Metal-binding</keyword>
<protein>
    <recommendedName>
        <fullName evidence="3">tRNA threonylcarbamoyladenosine biosynthesis protein TsaE</fullName>
    </recommendedName>
    <alternativeName>
        <fullName evidence="10">t(6)A37 threonylcarbamoyladenosine biosynthesis protein TsaE</fullName>
    </alternativeName>
</protein>
<comment type="similarity">
    <text evidence="2">Belongs to the TsaE family.</text>
</comment>
<organism evidence="11 12">
    <name type="scientific">Shimia thalassica</name>
    <dbReference type="NCBI Taxonomy" id="1715693"/>
    <lineage>
        <taxon>Bacteria</taxon>
        <taxon>Pseudomonadati</taxon>
        <taxon>Pseudomonadota</taxon>
        <taxon>Alphaproteobacteria</taxon>
        <taxon>Rhodobacterales</taxon>
        <taxon>Roseobacteraceae</taxon>
    </lineage>
</organism>
<evidence type="ECO:0000313" key="12">
    <source>
        <dbReference type="Proteomes" id="UP000051870"/>
    </source>
</evidence>
<dbReference type="GO" id="GO:0005737">
    <property type="term" value="C:cytoplasm"/>
    <property type="evidence" value="ECO:0007669"/>
    <property type="project" value="UniProtKB-SubCell"/>
</dbReference>
<dbReference type="AlphaFoldDB" id="A0A0P1IV57"/>
<gene>
    <name evidence="11" type="ORF">PH7735_03404</name>
</gene>
<dbReference type="GO" id="GO:0002949">
    <property type="term" value="P:tRNA threonylcarbamoyladenosine modification"/>
    <property type="evidence" value="ECO:0007669"/>
    <property type="project" value="InterPro"/>
</dbReference>
<proteinExistence type="inferred from homology"/>
<dbReference type="RefSeq" id="WP_058312563.1">
    <property type="nucleotide sequence ID" value="NZ_CYTW01000004.1"/>
</dbReference>
<dbReference type="Pfam" id="PF02367">
    <property type="entry name" value="TsaE"/>
    <property type="match status" value="1"/>
</dbReference>
<evidence type="ECO:0000256" key="3">
    <source>
        <dbReference type="ARBA" id="ARBA00019010"/>
    </source>
</evidence>
<keyword evidence="5" id="KW-0819">tRNA processing</keyword>
<dbReference type="SUPFAM" id="SSF52540">
    <property type="entry name" value="P-loop containing nucleoside triphosphate hydrolases"/>
    <property type="match status" value="1"/>
</dbReference>
<evidence type="ECO:0000256" key="6">
    <source>
        <dbReference type="ARBA" id="ARBA00022723"/>
    </source>
</evidence>
<keyword evidence="12" id="KW-1185">Reference proteome</keyword>
<evidence type="ECO:0000256" key="1">
    <source>
        <dbReference type="ARBA" id="ARBA00004496"/>
    </source>
</evidence>
<keyword evidence="4" id="KW-0963">Cytoplasm</keyword>
<sequence length="158" mass="17532">MPDYSLSLLLKSPEETTALAKKFATVLGAGDVLLLEGGIGAGKTHFARSLIQYLLDAPEDVPSPTFTLVQTYETQSFDIWHADLYRLSSPDEVIELGLVDAFEDSVCLVEWPDRLAELAPQNALSLRFALNETEGHRLLVIEGTDLRWKPLIEMISDD</sequence>
<dbReference type="PANTHER" id="PTHR33540:SF2">
    <property type="entry name" value="TRNA THREONYLCARBAMOYLADENOSINE BIOSYNTHESIS PROTEIN TSAE"/>
    <property type="match status" value="1"/>
</dbReference>
<dbReference type="EMBL" id="CYTW01000004">
    <property type="protein sequence ID" value="CUK09725.1"/>
    <property type="molecule type" value="Genomic_DNA"/>
</dbReference>
<accession>A0A0P1IV57</accession>
<dbReference type="InterPro" id="IPR003442">
    <property type="entry name" value="T6A_TsaE"/>
</dbReference>
<dbReference type="Gene3D" id="3.40.50.300">
    <property type="entry name" value="P-loop containing nucleotide triphosphate hydrolases"/>
    <property type="match status" value="1"/>
</dbReference>
<dbReference type="GO" id="GO:0005524">
    <property type="term" value="F:ATP binding"/>
    <property type="evidence" value="ECO:0007669"/>
    <property type="project" value="UniProtKB-KW"/>
</dbReference>
<dbReference type="NCBIfam" id="TIGR00150">
    <property type="entry name" value="T6A_YjeE"/>
    <property type="match status" value="1"/>
</dbReference>
<name>A0A0P1IV57_9RHOB</name>
<evidence type="ECO:0000256" key="4">
    <source>
        <dbReference type="ARBA" id="ARBA00022490"/>
    </source>
</evidence>
<dbReference type="Proteomes" id="UP000051870">
    <property type="component" value="Unassembled WGS sequence"/>
</dbReference>
<keyword evidence="7" id="KW-0547">Nucleotide-binding</keyword>
<evidence type="ECO:0000256" key="9">
    <source>
        <dbReference type="ARBA" id="ARBA00022842"/>
    </source>
</evidence>
<dbReference type="PANTHER" id="PTHR33540">
    <property type="entry name" value="TRNA THREONYLCARBAMOYLADENOSINE BIOSYNTHESIS PROTEIN TSAE"/>
    <property type="match status" value="1"/>
</dbReference>
<evidence type="ECO:0000256" key="8">
    <source>
        <dbReference type="ARBA" id="ARBA00022840"/>
    </source>
</evidence>
<evidence type="ECO:0000256" key="2">
    <source>
        <dbReference type="ARBA" id="ARBA00007599"/>
    </source>
</evidence>
<dbReference type="STRING" id="1715693.PH7735_03404"/>
<dbReference type="InterPro" id="IPR027417">
    <property type="entry name" value="P-loop_NTPase"/>
</dbReference>
<dbReference type="GeneID" id="83882382"/>
<evidence type="ECO:0000256" key="10">
    <source>
        <dbReference type="ARBA" id="ARBA00032441"/>
    </source>
</evidence>
<comment type="subcellular location">
    <subcellularLocation>
        <location evidence="1">Cytoplasm</location>
    </subcellularLocation>
</comment>
<dbReference type="GO" id="GO:0046872">
    <property type="term" value="F:metal ion binding"/>
    <property type="evidence" value="ECO:0007669"/>
    <property type="project" value="UniProtKB-KW"/>
</dbReference>
<evidence type="ECO:0000256" key="5">
    <source>
        <dbReference type="ARBA" id="ARBA00022694"/>
    </source>
</evidence>
<evidence type="ECO:0000256" key="7">
    <source>
        <dbReference type="ARBA" id="ARBA00022741"/>
    </source>
</evidence>